<evidence type="ECO:0000313" key="1">
    <source>
        <dbReference type="EMBL" id="APA28444.1"/>
    </source>
</evidence>
<protein>
    <submittedName>
        <fullName evidence="1">Uncharacterized protein</fullName>
    </submittedName>
</protein>
<gene>
    <name evidence="1" type="ORF">BBH88_18850</name>
</gene>
<evidence type="ECO:0000313" key="2">
    <source>
        <dbReference type="Proteomes" id="UP000092661"/>
    </source>
</evidence>
<accession>A0ABN4U603</accession>
<organism evidence="1 2">
    <name type="scientific">Planococcus antarcticus DSM 14505</name>
    <dbReference type="NCBI Taxonomy" id="1185653"/>
    <lineage>
        <taxon>Bacteria</taxon>
        <taxon>Bacillati</taxon>
        <taxon>Bacillota</taxon>
        <taxon>Bacilli</taxon>
        <taxon>Bacillales</taxon>
        <taxon>Caryophanaceae</taxon>
        <taxon>Planococcus</taxon>
    </lineage>
</organism>
<dbReference type="RefSeq" id="WP_040852312.1">
    <property type="nucleotide sequence ID" value="NZ_CP016534.2"/>
</dbReference>
<dbReference type="EMBL" id="CP016534">
    <property type="protein sequence ID" value="APA28444.1"/>
    <property type="molecule type" value="Genomic_DNA"/>
</dbReference>
<reference evidence="1" key="1">
    <citation type="submission" date="2016-10" db="EMBL/GenBank/DDBJ databases">
        <authorList>
            <person name="See-Too W.S."/>
        </authorList>
    </citation>
    <scope>NUCLEOTIDE SEQUENCE</scope>
    <source>
        <strain evidence="1">DSM 14505</strain>
    </source>
</reference>
<name>A0ABN4U603_9BACL</name>
<dbReference type="Proteomes" id="UP000092661">
    <property type="component" value="Chromosome"/>
</dbReference>
<proteinExistence type="predicted"/>
<keyword evidence="2" id="KW-1185">Reference proteome</keyword>
<sequence length="106" mass="11722">MLLKDALKKERKTAKSEDVLLHRCASFVAKPLPELSSFNGFPAGAAKRHPGDPTGACDKEGWGDVLGNWREVLSRQLHDPHPVGPRRPSGAISSFPYFVELKKLFL</sequence>